<dbReference type="PATRIC" id="fig|1461584.3.peg.1640"/>
<organism evidence="2">
    <name type="scientific">Arthrobacter saudimassiliensis</name>
    <dbReference type="NCBI Taxonomy" id="1461584"/>
    <lineage>
        <taxon>Bacteria</taxon>
        <taxon>Bacillati</taxon>
        <taxon>Actinomycetota</taxon>
        <taxon>Actinomycetes</taxon>
        <taxon>Micrococcales</taxon>
        <taxon>Micrococcaceae</taxon>
        <taxon>Arthrobacter</taxon>
    </lineage>
</organism>
<name>A0A078MU11_9MICC</name>
<dbReference type="EMBL" id="LN483070">
    <property type="protein sequence ID" value="CEA08311.1"/>
    <property type="molecule type" value="Genomic_DNA"/>
</dbReference>
<dbReference type="Gene3D" id="3.40.50.300">
    <property type="entry name" value="P-loop containing nucleotide triphosphate hydrolases"/>
    <property type="match status" value="1"/>
</dbReference>
<reference evidence="2" key="1">
    <citation type="submission" date="2014-07" db="EMBL/GenBank/DDBJ databases">
        <authorList>
            <person name="Urmite Genomes Urmite Genomes"/>
        </authorList>
    </citation>
    <scope>NUCLEOTIDE SEQUENCE</scope>
    <source>
        <strain evidence="2">11W110_air</strain>
    </source>
</reference>
<evidence type="ECO:0000313" key="2">
    <source>
        <dbReference type="EMBL" id="CEA08311.1"/>
    </source>
</evidence>
<feature type="compositionally biased region" description="Low complexity" evidence="1">
    <location>
        <begin position="182"/>
        <end position="191"/>
    </location>
</feature>
<dbReference type="InterPro" id="IPR027417">
    <property type="entry name" value="P-loop_NTPase"/>
</dbReference>
<feature type="region of interest" description="Disordered" evidence="1">
    <location>
        <begin position="170"/>
        <end position="191"/>
    </location>
</feature>
<sequence length="191" mass="20674">MPLRSEVLFIGGRSGVGKSAAAFELHARLSSLGIAHAVIEGDTLDLAFPPPWEHHLAERNLAAVWANYRALGYRRLIYTNTVSVRFTDQLAAAMGDDPVVTAALLTSSDRTAAERLATRIQGSDLQEHQDRSSVAALELEERTPDRVPRIDTDGRSVREVADILLDLTGWAADPAPAPPAPAIQRPAGRPR</sequence>
<dbReference type="SUPFAM" id="SSF52540">
    <property type="entry name" value="P-loop containing nucleoside triphosphate hydrolases"/>
    <property type="match status" value="1"/>
</dbReference>
<protein>
    <recommendedName>
        <fullName evidence="3">Adenylyl-sulfate kinase</fullName>
    </recommendedName>
</protein>
<evidence type="ECO:0000256" key="1">
    <source>
        <dbReference type="SAM" id="MobiDB-lite"/>
    </source>
</evidence>
<proteinExistence type="predicted"/>
<evidence type="ECO:0008006" key="3">
    <source>
        <dbReference type="Google" id="ProtNLM"/>
    </source>
</evidence>
<dbReference type="AlphaFoldDB" id="A0A078MU11"/>
<gene>
    <name evidence="2" type="ORF">BN1051_01651</name>
</gene>
<accession>A0A078MU11</accession>